<name>A0ABX8A9K0_9BRAD</name>
<evidence type="ECO:0000313" key="2">
    <source>
        <dbReference type="Proteomes" id="UP000682843"/>
    </source>
</evidence>
<proteinExistence type="predicted"/>
<sequence length="229" mass="25773">MDIVSIVAATIITFIGGVFAHVLAHDFCAISPRLCRRLIDSAVSKLPEHERERYREEWISHLEDTHSIVAQYQHAAGCLIGARKLRRQLSILTFRVTVLAGTNGSIPINVEYCANSYMANTGSKLLAKAHLIALILYYMGKFFYTAWCLLPPGGFKRLSDDLKNGNFDYNVHILFSRDRKLNLTRLVKYIALPTTTAADISRVLDNIMKILQGAEKDLAEHKSSEEHVL</sequence>
<gene>
    <name evidence="1" type="ORF">RPMA_09660</name>
</gene>
<organism evidence="1 2">
    <name type="scientific">Tardiphaga alba</name>
    <dbReference type="NCBI Taxonomy" id="340268"/>
    <lineage>
        <taxon>Bacteria</taxon>
        <taxon>Pseudomonadati</taxon>
        <taxon>Pseudomonadota</taxon>
        <taxon>Alphaproteobacteria</taxon>
        <taxon>Hyphomicrobiales</taxon>
        <taxon>Nitrobacteraceae</taxon>
        <taxon>Tardiphaga</taxon>
    </lineage>
</organism>
<protein>
    <submittedName>
        <fullName evidence="1">Uncharacterized protein</fullName>
    </submittedName>
</protein>
<dbReference type="EMBL" id="CP036498">
    <property type="protein sequence ID" value="QUS39070.1"/>
    <property type="molecule type" value="Genomic_DNA"/>
</dbReference>
<reference evidence="1 2" key="1">
    <citation type="submission" date="2019-02" db="EMBL/GenBank/DDBJ databases">
        <title>Emended description of the genus Rhodopseudomonas and description of Rhodopseudomonas albus sp. nov., a non-phototrophic, heavy-metal-tolerant bacterium isolated from garden soil.</title>
        <authorList>
            <person name="Bao Z."/>
            <person name="Cao W.W."/>
            <person name="Sato Y."/>
            <person name="Nishizawa T."/>
            <person name="Zhao J."/>
            <person name="Guo Y."/>
            <person name="Ohta H."/>
        </authorList>
    </citation>
    <scope>NUCLEOTIDE SEQUENCE [LARGE SCALE GENOMIC DNA]</scope>
    <source>
        <strain evidence="1 2">SK50-23</strain>
    </source>
</reference>
<dbReference type="Proteomes" id="UP000682843">
    <property type="component" value="Chromosome"/>
</dbReference>
<keyword evidence="2" id="KW-1185">Reference proteome</keyword>
<dbReference type="RefSeq" id="WP_211912614.1">
    <property type="nucleotide sequence ID" value="NZ_CP036498.1"/>
</dbReference>
<evidence type="ECO:0000313" key="1">
    <source>
        <dbReference type="EMBL" id="QUS39070.1"/>
    </source>
</evidence>
<accession>A0ABX8A9K0</accession>